<protein>
    <recommendedName>
        <fullName evidence="10">Exonuclease V</fullName>
    </recommendedName>
</protein>
<organism evidence="8 9">
    <name type="scientific">Polyplosphaeria fusca</name>
    <dbReference type="NCBI Taxonomy" id="682080"/>
    <lineage>
        <taxon>Eukaryota</taxon>
        <taxon>Fungi</taxon>
        <taxon>Dikarya</taxon>
        <taxon>Ascomycota</taxon>
        <taxon>Pezizomycotina</taxon>
        <taxon>Dothideomycetes</taxon>
        <taxon>Pleosporomycetidae</taxon>
        <taxon>Pleosporales</taxon>
        <taxon>Tetraplosphaeriaceae</taxon>
        <taxon>Polyplosphaeria</taxon>
    </lineage>
</organism>
<evidence type="ECO:0000256" key="5">
    <source>
        <dbReference type="ARBA" id="ARBA00022722"/>
    </source>
</evidence>
<keyword evidence="9" id="KW-1185">Reference proteome</keyword>
<dbReference type="Pfam" id="PF09810">
    <property type="entry name" value="Exo5"/>
    <property type="match status" value="1"/>
</dbReference>
<keyword evidence="4" id="KW-0411">Iron-sulfur</keyword>
<evidence type="ECO:0000256" key="2">
    <source>
        <dbReference type="ARBA" id="ARBA00009797"/>
    </source>
</evidence>
<evidence type="ECO:0000256" key="7">
    <source>
        <dbReference type="SAM" id="MobiDB-lite"/>
    </source>
</evidence>
<dbReference type="InterPro" id="IPR019190">
    <property type="entry name" value="EXOV"/>
</dbReference>
<feature type="compositionally biased region" description="Basic and acidic residues" evidence="7">
    <location>
        <begin position="1"/>
        <end position="21"/>
    </location>
</feature>
<feature type="region of interest" description="Disordered" evidence="7">
    <location>
        <begin position="1"/>
        <end position="63"/>
    </location>
</feature>
<dbReference type="PANTHER" id="PTHR14464">
    <property type="entry name" value="EXONUCLEASE V"/>
    <property type="match status" value="1"/>
</dbReference>
<reference evidence="8" key="1">
    <citation type="journal article" date="2020" name="Stud. Mycol.">
        <title>101 Dothideomycetes genomes: a test case for predicting lifestyles and emergence of pathogens.</title>
        <authorList>
            <person name="Haridas S."/>
            <person name="Albert R."/>
            <person name="Binder M."/>
            <person name="Bloem J."/>
            <person name="Labutti K."/>
            <person name="Salamov A."/>
            <person name="Andreopoulos B."/>
            <person name="Baker S."/>
            <person name="Barry K."/>
            <person name="Bills G."/>
            <person name="Bluhm B."/>
            <person name="Cannon C."/>
            <person name="Castanera R."/>
            <person name="Culley D."/>
            <person name="Daum C."/>
            <person name="Ezra D."/>
            <person name="Gonzalez J."/>
            <person name="Henrissat B."/>
            <person name="Kuo A."/>
            <person name="Liang C."/>
            <person name="Lipzen A."/>
            <person name="Lutzoni F."/>
            <person name="Magnuson J."/>
            <person name="Mondo S."/>
            <person name="Nolan M."/>
            <person name="Ohm R."/>
            <person name="Pangilinan J."/>
            <person name="Park H.-J."/>
            <person name="Ramirez L."/>
            <person name="Alfaro M."/>
            <person name="Sun H."/>
            <person name="Tritt A."/>
            <person name="Yoshinaga Y."/>
            <person name="Zwiers L.-H."/>
            <person name="Turgeon B."/>
            <person name="Goodwin S."/>
            <person name="Spatafora J."/>
            <person name="Crous P."/>
            <person name="Grigoriev I."/>
        </authorList>
    </citation>
    <scope>NUCLEOTIDE SEQUENCE</scope>
    <source>
        <strain evidence="8">CBS 125425</strain>
    </source>
</reference>
<name>A0A9P4QJ09_9PLEO</name>
<feature type="region of interest" description="Disordered" evidence="7">
    <location>
        <begin position="172"/>
        <end position="194"/>
    </location>
</feature>
<dbReference type="Proteomes" id="UP000799444">
    <property type="component" value="Unassembled WGS sequence"/>
</dbReference>
<gene>
    <name evidence="8" type="ORF">EJ04DRAFT_145361</name>
</gene>
<comment type="similarity">
    <text evidence="2">Belongs to the EXO5 family.</text>
</comment>
<keyword evidence="4" id="KW-0479">Metal-binding</keyword>
<evidence type="ECO:0000256" key="1">
    <source>
        <dbReference type="ARBA" id="ARBA00001966"/>
    </source>
</evidence>
<dbReference type="Gene3D" id="3.90.320.10">
    <property type="match status" value="1"/>
</dbReference>
<keyword evidence="5" id="KW-0540">Nuclease</keyword>
<comment type="caution">
    <text evidence="8">The sequence shown here is derived from an EMBL/GenBank/DDBJ whole genome shotgun (WGS) entry which is preliminary data.</text>
</comment>
<evidence type="ECO:0000256" key="3">
    <source>
        <dbReference type="ARBA" id="ARBA00011245"/>
    </source>
</evidence>
<keyword evidence="4" id="KW-0408">Iron</keyword>
<dbReference type="AlphaFoldDB" id="A0A9P4QJ09"/>
<dbReference type="GO" id="GO:0051539">
    <property type="term" value="F:4 iron, 4 sulfur cluster binding"/>
    <property type="evidence" value="ECO:0007669"/>
    <property type="project" value="UniProtKB-KW"/>
</dbReference>
<sequence length="578" mass="64447">MAVGIEDQHSPDWRREHDLMTARRGQHAAMPSTRPQPGTPPPEEHGMALSREELNASSDYGSDVEVYPGSEYGSEFDEEEVTQIGDLLSHIAATAPVEKTVIVRNPENGNGSHLPTVLIHQSPPSAVVRLGGHASQNSATPLARHARSPSVEVAYDSRSRDAWSVLRERVALNDGDGDGPIDPAEAEANSDDTRTPLERFRTKPRKPLSVTDLVSPAWCELQYWYNLTKFGRKPPTEAMRQGSRIHKTLEEEIREVVKVKVQSKEDRFGLRIWNVVQGLRTLRATGLTRELEVWGVVDGLVVNGVIDEITYTCPDPSFEDSIERSKTEAAKGTLPIGQLSIEHVLKAGASGGSIAERVAEPPTGTLAKKQRVAYVSDCKTRGTKRLPIGASLRPAWMQLMLYRRLLESLALNTVDAVTIFSRYNIRSLEPFTDMFVAEVEALGQHGEHKDEGGVPLELQTSEIRNYRNPSALWSLMIAEFQQSADTISHVLRAEFRWAKTGEVIGSEVIAYDEDVIEEYIVNEISWWRGHREAKGVEVEEAFKCRMCDFADECTWRKAKVEEALEKHRLRAATSKASV</sequence>
<keyword evidence="6" id="KW-0378">Hydrolase</keyword>
<keyword evidence="4" id="KW-0004">4Fe-4S</keyword>
<evidence type="ECO:0008006" key="10">
    <source>
        <dbReference type="Google" id="ProtNLM"/>
    </source>
</evidence>
<dbReference type="GO" id="GO:0005739">
    <property type="term" value="C:mitochondrion"/>
    <property type="evidence" value="ECO:0007669"/>
    <property type="project" value="TreeGrafter"/>
</dbReference>
<feature type="compositionally biased region" description="Acidic residues" evidence="7">
    <location>
        <begin position="175"/>
        <end position="190"/>
    </location>
</feature>
<evidence type="ECO:0000256" key="4">
    <source>
        <dbReference type="ARBA" id="ARBA00022485"/>
    </source>
</evidence>
<evidence type="ECO:0000256" key="6">
    <source>
        <dbReference type="ARBA" id="ARBA00022839"/>
    </source>
</evidence>
<keyword evidence="6" id="KW-0269">Exonuclease</keyword>
<dbReference type="OrthoDB" id="354769at2759"/>
<dbReference type="GO" id="GO:0005634">
    <property type="term" value="C:nucleus"/>
    <property type="evidence" value="ECO:0007669"/>
    <property type="project" value="TreeGrafter"/>
</dbReference>
<comment type="cofactor">
    <cofactor evidence="1">
        <name>[4Fe-4S] cluster</name>
        <dbReference type="ChEBI" id="CHEBI:49883"/>
    </cofactor>
</comment>
<feature type="compositionally biased region" description="Basic and acidic residues" evidence="7">
    <location>
        <begin position="42"/>
        <end position="54"/>
    </location>
</feature>
<accession>A0A9P4QJ09</accession>
<evidence type="ECO:0000313" key="8">
    <source>
        <dbReference type="EMBL" id="KAF2727190.1"/>
    </source>
</evidence>
<dbReference type="PANTHER" id="PTHR14464:SF4">
    <property type="entry name" value="EXONUCLEASE V"/>
    <property type="match status" value="1"/>
</dbReference>
<dbReference type="GO" id="GO:0045145">
    <property type="term" value="F:single-stranded DNA 5'-3' DNA exonuclease activity"/>
    <property type="evidence" value="ECO:0007669"/>
    <property type="project" value="InterPro"/>
</dbReference>
<evidence type="ECO:0000313" key="9">
    <source>
        <dbReference type="Proteomes" id="UP000799444"/>
    </source>
</evidence>
<dbReference type="EMBL" id="ML996348">
    <property type="protein sequence ID" value="KAF2727190.1"/>
    <property type="molecule type" value="Genomic_DNA"/>
</dbReference>
<dbReference type="InterPro" id="IPR011604">
    <property type="entry name" value="PDDEXK-like_dom_sf"/>
</dbReference>
<comment type="subunit">
    <text evidence="3">Monomer.</text>
</comment>
<dbReference type="GO" id="GO:0036297">
    <property type="term" value="P:interstrand cross-link repair"/>
    <property type="evidence" value="ECO:0007669"/>
    <property type="project" value="TreeGrafter"/>
</dbReference>
<proteinExistence type="inferred from homology"/>